<comment type="caution">
    <text evidence="3">The sequence shown here is derived from an EMBL/GenBank/DDBJ whole genome shotgun (WGS) entry which is preliminary data.</text>
</comment>
<sequence>MKSSIFLLLATSLAHAEARFAPGSTTDEITIPEHDTLDDSIVITTPENAPNAIDPNRGDTKKPPYYLLVGDSTVASNTGWGDGLLALTSHPDNGINWGKGGATTVSYREEGLWDQVISNTTEFKVDHEPIVTIQFGHNDHKVNSGISLHGFEENLKNMALDVKKAGGTPILITPLTVRSFEKDILVDSLAQQREKAIAAAKAAGVDFIDLNTASRNYVQKIGKEGSASYDLNSNDQVHLSPTGRAVFARMVADLLVKARPDLEKSLKAKDEVSEKIAAGEVVTVDQEKQQ</sequence>
<proteinExistence type="predicted"/>
<dbReference type="AlphaFoldDB" id="A0A2I1CU82"/>
<evidence type="ECO:0000313" key="3">
    <source>
        <dbReference type="EMBL" id="PKY01169.1"/>
    </source>
</evidence>
<dbReference type="EMBL" id="MSFM01000012">
    <property type="protein sequence ID" value="PKY01169.1"/>
    <property type="molecule type" value="Genomic_DNA"/>
</dbReference>
<keyword evidence="4" id="KW-1185">Reference proteome</keyword>
<protein>
    <submittedName>
        <fullName evidence="3">Acetylesterase</fullName>
    </submittedName>
</protein>
<dbReference type="VEuPathDB" id="FungiDB:P168DRAFT_321587"/>
<keyword evidence="1" id="KW-0732">Signal</keyword>
<dbReference type="GO" id="GO:0016787">
    <property type="term" value="F:hydrolase activity"/>
    <property type="evidence" value="ECO:0007669"/>
    <property type="project" value="InterPro"/>
</dbReference>
<accession>A0A2I1CU82</accession>
<feature type="chain" id="PRO_5014148819" evidence="1">
    <location>
        <begin position="19"/>
        <end position="290"/>
    </location>
</feature>
<evidence type="ECO:0000259" key="2">
    <source>
        <dbReference type="Pfam" id="PF13472"/>
    </source>
</evidence>
<dbReference type="Gene3D" id="3.40.50.1110">
    <property type="entry name" value="SGNH hydrolase"/>
    <property type="match status" value="1"/>
</dbReference>
<dbReference type="Proteomes" id="UP000234254">
    <property type="component" value="Unassembled WGS sequence"/>
</dbReference>
<dbReference type="RefSeq" id="XP_024689763.1">
    <property type="nucleotide sequence ID" value="XM_024840484.1"/>
</dbReference>
<organism evidence="3 4">
    <name type="scientific">Aspergillus campestris (strain IBT 28561)</name>
    <dbReference type="NCBI Taxonomy" id="1392248"/>
    <lineage>
        <taxon>Eukaryota</taxon>
        <taxon>Fungi</taxon>
        <taxon>Dikarya</taxon>
        <taxon>Ascomycota</taxon>
        <taxon>Pezizomycotina</taxon>
        <taxon>Eurotiomycetes</taxon>
        <taxon>Eurotiomycetidae</taxon>
        <taxon>Eurotiales</taxon>
        <taxon>Aspergillaceae</taxon>
        <taxon>Aspergillus</taxon>
        <taxon>Aspergillus subgen. Circumdati</taxon>
    </lineage>
</organism>
<dbReference type="InterPro" id="IPR013830">
    <property type="entry name" value="SGNH_hydro"/>
</dbReference>
<dbReference type="InterPro" id="IPR036514">
    <property type="entry name" value="SGNH_hydro_sf"/>
</dbReference>
<dbReference type="GeneID" id="36548008"/>
<name>A0A2I1CU82_ASPC2</name>
<reference evidence="3" key="1">
    <citation type="submission" date="2016-12" db="EMBL/GenBank/DDBJ databases">
        <title>The genomes of Aspergillus section Nigri reveals drivers in fungal speciation.</title>
        <authorList>
            <consortium name="DOE Joint Genome Institute"/>
            <person name="Vesth T.C."/>
            <person name="Nybo J."/>
            <person name="Theobald S."/>
            <person name="Brandl J."/>
            <person name="Frisvad J.C."/>
            <person name="Nielsen K.F."/>
            <person name="Lyhne E.K."/>
            <person name="Kogle M.E."/>
            <person name="Kuo A."/>
            <person name="Riley R."/>
            <person name="Clum A."/>
            <person name="Nolan M."/>
            <person name="Lipzen A."/>
            <person name="Salamov A."/>
            <person name="Henrissat B."/>
            <person name="Wiebenga A."/>
            <person name="De vries R.P."/>
            <person name="Grigoriev I.V."/>
            <person name="Mortensen U.H."/>
            <person name="Andersen M.R."/>
            <person name="Baker S.E."/>
        </authorList>
    </citation>
    <scope>NUCLEOTIDE SEQUENCE</scope>
    <source>
        <strain evidence="3">IBT 28561</strain>
    </source>
</reference>
<evidence type="ECO:0000313" key="4">
    <source>
        <dbReference type="Proteomes" id="UP000234254"/>
    </source>
</evidence>
<dbReference type="PANTHER" id="PTHR43695">
    <property type="entry name" value="PUTATIVE (AFU_ORTHOLOGUE AFUA_2G17250)-RELATED"/>
    <property type="match status" value="1"/>
</dbReference>
<dbReference type="PANTHER" id="PTHR43695:SF2">
    <property type="entry name" value="PUTATIVE (AFU_ORTHOLOGUE AFUA_2G17250)-RELATED"/>
    <property type="match status" value="1"/>
</dbReference>
<evidence type="ECO:0000256" key="1">
    <source>
        <dbReference type="SAM" id="SignalP"/>
    </source>
</evidence>
<dbReference type="InterPro" id="IPR037459">
    <property type="entry name" value="RhgT-like"/>
</dbReference>
<gene>
    <name evidence="3" type="ORF">P168DRAFT_321587</name>
</gene>
<feature type="domain" description="SGNH hydrolase-type esterase" evidence="2">
    <location>
        <begin position="70"/>
        <end position="245"/>
    </location>
</feature>
<feature type="signal peptide" evidence="1">
    <location>
        <begin position="1"/>
        <end position="18"/>
    </location>
</feature>
<dbReference type="Pfam" id="PF13472">
    <property type="entry name" value="Lipase_GDSL_2"/>
    <property type="match status" value="1"/>
</dbReference>
<dbReference type="OrthoDB" id="5041285at2759"/>
<dbReference type="SUPFAM" id="SSF52266">
    <property type="entry name" value="SGNH hydrolase"/>
    <property type="match status" value="1"/>
</dbReference>